<sequence>MKMYKKIVAAALLVFMSSNVVLAQSAVDPEYVKVTNERAQKIVDDLKLKSPEDQLAVRNIIAEQYRSLSTIHNGRDAKIDEVKKNIADKEKQQKAIDKLKTDADKKIMALHKSYLKKLGKKLNNSQIVQVKDGMTYGVLPITVLGYNDMLPNLTQEQQKYIYDALVEAREHAMDGGSSKEKHAWFGKYKGRINNYLSKQGYDLNKESADWHKRLEEREKNKKK</sequence>
<proteinExistence type="predicted"/>
<evidence type="ECO:0000313" key="3">
    <source>
        <dbReference type="Proteomes" id="UP000316775"/>
    </source>
</evidence>
<dbReference type="AlphaFoldDB" id="A0A4Y4ARH4"/>
<accession>A0A4Y4ARH4</accession>
<dbReference type="Pfam" id="PF12875">
    <property type="entry name" value="DUF3826"/>
    <property type="match status" value="1"/>
</dbReference>
<evidence type="ECO:0008006" key="4">
    <source>
        <dbReference type="Google" id="ProtNLM"/>
    </source>
</evidence>
<keyword evidence="3" id="KW-1185">Reference proteome</keyword>
<dbReference type="InterPro" id="IPR024284">
    <property type="entry name" value="DUF3826"/>
</dbReference>
<keyword evidence="1" id="KW-0732">Signal</keyword>
<comment type="caution">
    <text evidence="2">The sequence shown here is derived from an EMBL/GenBank/DDBJ whole genome shotgun (WGS) entry which is preliminary data.</text>
</comment>
<dbReference type="Proteomes" id="UP000316775">
    <property type="component" value="Unassembled WGS sequence"/>
</dbReference>
<dbReference type="STRING" id="983.SAMN05443543_102465"/>
<feature type="chain" id="PRO_5022880414" description="DUF3826 domain-containing protein" evidence="1">
    <location>
        <begin position="24"/>
        <end position="223"/>
    </location>
</feature>
<evidence type="ECO:0000256" key="1">
    <source>
        <dbReference type="SAM" id="SignalP"/>
    </source>
</evidence>
<feature type="signal peptide" evidence="1">
    <location>
        <begin position="1"/>
        <end position="23"/>
    </location>
</feature>
<organism evidence="2 3">
    <name type="scientific">Flavobacterium flevense</name>
    <dbReference type="NCBI Taxonomy" id="983"/>
    <lineage>
        <taxon>Bacteria</taxon>
        <taxon>Pseudomonadati</taxon>
        <taxon>Bacteroidota</taxon>
        <taxon>Flavobacteriia</taxon>
        <taxon>Flavobacteriales</taxon>
        <taxon>Flavobacteriaceae</taxon>
        <taxon>Flavobacterium</taxon>
    </lineage>
</organism>
<name>A0A4Y4ARH4_9FLAO</name>
<dbReference type="EMBL" id="BJNP01000002">
    <property type="protein sequence ID" value="GEC70838.1"/>
    <property type="molecule type" value="Genomic_DNA"/>
</dbReference>
<protein>
    <recommendedName>
        <fullName evidence="4">DUF3826 domain-containing protein</fullName>
    </recommendedName>
</protein>
<dbReference type="RefSeq" id="WP_234982529.1">
    <property type="nucleotide sequence ID" value="NZ_BJNP01000002.1"/>
</dbReference>
<gene>
    <name evidence="2" type="ORF">FFL01_03770</name>
</gene>
<evidence type="ECO:0000313" key="2">
    <source>
        <dbReference type="EMBL" id="GEC70838.1"/>
    </source>
</evidence>
<reference evidence="2 3" key="1">
    <citation type="submission" date="2019-06" db="EMBL/GenBank/DDBJ databases">
        <title>Whole genome shotgun sequence of Flavobacterium flevense NBRC 14960.</title>
        <authorList>
            <person name="Hosoyama A."/>
            <person name="Uohara A."/>
            <person name="Ohji S."/>
            <person name="Ichikawa N."/>
        </authorList>
    </citation>
    <scope>NUCLEOTIDE SEQUENCE [LARGE SCALE GENOMIC DNA]</scope>
    <source>
        <strain evidence="2 3">NBRC 14960</strain>
    </source>
</reference>